<dbReference type="PRINTS" id="PR00118">
    <property type="entry name" value="BLACTAMASEA"/>
</dbReference>
<comment type="catalytic activity">
    <reaction evidence="1 6">
        <text>a beta-lactam + H2O = a substituted beta-amino acid</text>
        <dbReference type="Rhea" id="RHEA:20401"/>
        <dbReference type="ChEBI" id="CHEBI:15377"/>
        <dbReference type="ChEBI" id="CHEBI:35627"/>
        <dbReference type="ChEBI" id="CHEBI:140347"/>
        <dbReference type="EC" id="3.5.2.6"/>
    </reaction>
</comment>
<feature type="domain" description="Beta-lactamase class A catalytic" evidence="8">
    <location>
        <begin position="39"/>
        <end position="249"/>
    </location>
</feature>
<evidence type="ECO:0000256" key="7">
    <source>
        <dbReference type="SAM" id="SignalP"/>
    </source>
</evidence>
<keyword evidence="7" id="KW-0732">Signal</keyword>
<dbReference type="InterPro" id="IPR000871">
    <property type="entry name" value="Beta-lactam_class-A"/>
</dbReference>
<evidence type="ECO:0000259" key="8">
    <source>
        <dbReference type="Pfam" id="PF13354"/>
    </source>
</evidence>
<dbReference type="GO" id="GO:0008800">
    <property type="term" value="F:beta-lactamase activity"/>
    <property type="evidence" value="ECO:0007669"/>
    <property type="project" value="UniProtKB-EC"/>
</dbReference>
<dbReference type="PROSITE" id="PS00146">
    <property type="entry name" value="BETA_LACTAMASE_A"/>
    <property type="match status" value="1"/>
</dbReference>
<evidence type="ECO:0000256" key="2">
    <source>
        <dbReference type="ARBA" id="ARBA00009009"/>
    </source>
</evidence>
<keyword evidence="4 6" id="KW-0378">Hydrolase</keyword>
<evidence type="ECO:0000256" key="4">
    <source>
        <dbReference type="ARBA" id="ARBA00022801"/>
    </source>
</evidence>
<evidence type="ECO:0000256" key="1">
    <source>
        <dbReference type="ARBA" id="ARBA00001526"/>
    </source>
</evidence>
<dbReference type="PANTHER" id="PTHR35333">
    <property type="entry name" value="BETA-LACTAMASE"/>
    <property type="match status" value="1"/>
</dbReference>
<dbReference type="EC" id="3.5.2.6" evidence="3 6"/>
<evidence type="ECO:0000256" key="3">
    <source>
        <dbReference type="ARBA" id="ARBA00012865"/>
    </source>
</evidence>
<evidence type="ECO:0000313" key="10">
    <source>
        <dbReference type="Proteomes" id="UP001305521"/>
    </source>
</evidence>
<name>A0ABZ0PMB7_9PROT</name>
<dbReference type="RefSeq" id="WP_318650835.1">
    <property type="nucleotide sequence ID" value="NZ_CP137852.1"/>
</dbReference>
<feature type="signal peptide" evidence="7">
    <location>
        <begin position="1"/>
        <end position="19"/>
    </location>
</feature>
<keyword evidence="5 6" id="KW-0046">Antibiotic resistance</keyword>
<proteinExistence type="inferred from homology"/>
<dbReference type="Proteomes" id="UP001305521">
    <property type="component" value="Chromosome"/>
</dbReference>
<dbReference type="EMBL" id="CP137852">
    <property type="protein sequence ID" value="WPB86879.1"/>
    <property type="molecule type" value="Genomic_DNA"/>
</dbReference>
<reference evidence="9 10" key="1">
    <citation type="submission" date="2023-11" db="EMBL/GenBank/DDBJ databases">
        <title>Arctic aerobic anoxygenic photoheterotroph Sediminicoccus rosea KRV36 adapts its photosynthesis to long days of polar summer.</title>
        <authorList>
            <person name="Tomasch J."/>
            <person name="Kopejtka K."/>
            <person name="Bily T."/>
            <person name="Gardiner A.T."/>
            <person name="Gardian Z."/>
            <person name="Shivaramu S."/>
            <person name="Koblizek M."/>
            <person name="Engelhardt F."/>
            <person name="Kaftan D."/>
        </authorList>
    </citation>
    <scope>NUCLEOTIDE SEQUENCE [LARGE SCALE GENOMIC DNA]</scope>
    <source>
        <strain evidence="9 10">R-30</strain>
    </source>
</reference>
<dbReference type="PANTHER" id="PTHR35333:SF3">
    <property type="entry name" value="BETA-LACTAMASE-TYPE TRANSPEPTIDASE FOLD CONTAINING PROTEIN"/>
    <property type="match status" value="1"/>
</dbReference>
<sequence>MWGRRALLLAGLAPRPALAEGLSAIEARVGGRLGVMARQGGRLIAHRGRERFPMASTFKALLAAAVLARAEAGALSLDQRLPIPREGLVAWSPVTETRRGEAMRLDELCAAIMTISDNTATNLLLGVLGGPEGLTAWLRSIGDDATRLDRMEPALNEARPGDPRDTSTPAAMAATLSRLALGDVLRAEGRARWLGWLEANTTGGARLRAGVPAGWRVGDRTGGAAHGTSNVVGLLWPPGGAAPWVVAAFLTESQAPPAARDAALADVARLVTALEA</sequence>
<evidence type="ECO:0000313" key="9">
    <source>
        <dbReference type="EMBL" id="WPB86879.1"/>
    </source>
</evidence>
<dbReference type="InterPro" id="IPR045155">
    <property type="entry name" value="Beta-lactam_cat"/>
</dbReference>
<evidence type="ECO:0000256" key="6">
    <source>
        <dbReference type="RuleBase" id="RU361140"/>
    </source>
</evidence>
<keyword evidence="10" id="KW-1185">Reference proteome</keyword>
<dbReference type="InterPro" id="IPR012338">
    <property type="entry name" value="Beta-lactam/transpept-like"/>
</dbReference>
<feature type="chain" id="PRO_5046252197" description="Beta-lactamase" evidence="7">
    <location>
        <begin position="20"/>
        <end position="276"/>
    </location>
</feature>
<dbReference type="NCBIfam" id="NF033103">
    <property type="entry name" value="bla_class_A"/>
    <property type="match status" value="1"/>
</dbReference>
<dbReference type="SUPFAM" id="SSF56601">
    <property type="entry name" value="beta-lactamase/transpeptidase-like"/>
    <property type="match status" value="1"/>
</dbReference>
<accession>A0ABZ0PMB7</accession>
<organism evidence="9 10">
    <name type="scientific">Sediminicoccus rosea</name>
    <dbReference type="NCBI Taxonomy" id="1225128"/>
    <lineage>
        <taxon>Bacteria</taxon>
        <taxon>Pseudomonadati</taxon>
        <taxon>Pseudomonadota</taxon>
        <taxon>Alphaproteobacteria</taxon>
        <taxon>Acetobacterales</taxon>
        <taxon>Roseomonadaceae</taxon>
        <taxon>Sediminicoccus</taxon>
    </lineage>
</organism>
<dbReference type="Pfam" id="PF13354">
    <property type="entry name" value="Beta-lactamase2"/>
    <property type="match status" value="1"/>
</dbReference>
<comment type="similarity">
    <text evidence="2 6">Belongs to the class-A beta-lactamase family.</text>
</comment>
<evidence type="ECO:0000256" key="5">
    <source>
        <dbReference type="ARBA" id="ARBA00023251"/>
    </source>
</evidence>
<dbReference type="Gene3D" id="3.40.710.10">
    <property type="entry name" value="DD-peptidase/beta-lactamase superfamily"/>
    <property type="match status" value="1"/>
</dbReference>
<dbReference type="InterPro" id="IPR023650">
    <property type="entry name" value="Beta-lactam_class-A_AS"/>
</dbReference>
<gene>
    <name evidence="9" type="primary">bla</name>
    <name evidence="9" type="ORF">R9Z33_08365</name>
</gene>
<protein>
    <recommendedName>
        <fullName evidence="3 6">Beta-lactamase</fullName>
        <ecNumber evidence="3 6">3.5.2.6</ecNumber>
    </recommendedName>
</protein>